<proteinExistence type="predicted"/>
<dbReference type="Proteomes" id="UP001152321">
    <property type="component" value="Unassembled WGS sequence"/>
</dbReference>
<comment type="caution">
    <text evidence="1">The sequence shown here is derived from an EMBL/GenBank/DDBJ whole genome shotgun (WGS) entry which is preliminary data.</text>
</comment>
<evidence type="ECO:0000313" key="2">
    <source>
        <dbReference type="Proteomes" id="UP001152321"/>
    </source>
</evidence>
<organism evidence="1 2">
    <name type="scientific">Bdellovibrio svalbardensis</name>
    <dbReference type="NCBI Taxonomy" id="2972972"/>
    <lineage>
        <taxon>Bacteria</taxon>
        <taxon>Pseudomonadati</taxon>
        <taxon>Bdellovibrionota</taxon>
        <taxon>Bdellovibrionia</taxon>
        <taxon>Bdellovibrionales</taxon>
        <taxon>Pseudobdellovibrionaceae</taxon>
        <taxon>Bdellovibrio</taxon>
    </lineage>
</organism>
<dbReference type="RefSeq" id="WP_277577930.1">
    <property type="nucleotide sequence ID" value="NZ_JANRMI010000002.1"/>
</dbReference>
<sequence>MSLPVEPFRCFELLIEHAKKTEMPAAFRLEVIRQLEYFKAQSLCDLDRRDPPLTLRENWRIVKGQTRGLKFLESYKADEHFWRIVQAFVYEVEPCSVIIPRPEKPPRPASKCDNWKPFDFFNHLINQLDSRVQFSEEEKYMILHGLYFLRAESERAPGLRDEVRMRQVWARVHRYLERVGLMAEFKEEEKLKSAIRYFIDRAL</sequence>
<dbReference type="EMBL" id="JANRMI010000002">
    <property type="protein sequence ID" value="MDG0816451.1"/>
    <property type="molecule type" value="Genomic_DNA"/>
</dbReference>
<evidence type="ECO:0000313" key="1">
    <source>
        <dbReference type="EMBL" id="MDG0816451.1"/>
    </source>
</evidence>
<reference evidence="1" key="1">
    <citation type="submission" date="2022-08" db="EMBL/GenBank/DDBJ databases">
        <title>Novel Bdellovibrio Species Isolated from Svalbard: Designation Bdellovibrio svalbardensis.</title>
        <authorList>
            <person name="Mitchell R.J."/>
            <person name="Choi S.Y."/>
        </authorList>
    </citation>
    <scope>NUCLEOTIDE SEQUENCE</scope>
    <source>
        <strain evidence="1">PAP01</strain>
    </source>
</reference>
<protein>
    <submittedName>
        <fullName evidence="1">Uncharacterized protein</fullName>
    </submittedName>
</protein>
<gene>
    <name evidence="1" type="ORF">NWE73_08760</name>
</gene>
<name>A0ABT6DKU0_9BACT</name>
<accession>A0ABT6DKU0</accession>
<keyword evidence="2" id="KW-1185">Reference proteome</keyword>